<comment type="caution">
    <text evidence="2">The sequence shown here is derived from an EMBL/GenBank/DDBJ whole genome shotgun (WGS) entry which is preliminary data.</text>
</comment>
<feature type="region of interest" description="Disordered" evidence="1">
    <location>
        <begin position="39"/>
        <end position="58"/>
    </location>
</feature>
<dbReference type="AlphaFoldDB" id="A0AA39YRY1"/>
<evidence type="ECO:0000313" key="3">
    <source>
        <dbReference type="Proteomes" id="UP001174936"/>
    </source>
</evidence>
<organism evidence="2 3">
    <name type="scientific">Cercophora newfieldiana</name>
    <dbReference type="NCBI Taxonomy" id="92897"/>
    <lineage>
        <taxon>Eukaryota</taxon>
        <taxon>Fungi</taxon>
        <taxon>Dikarya</taxon>
        <taxon>Ascomycota</taxon>
        <taxon>Pezizomycotina</taxon>
        <taxon>Sordariomycetes</taxon>
        <taxon>Sordariomycetidae</taxon>
        <taxon>Sordariales</taxon>
        <taxon>Lasiosphaeriaceae</taxon>
        <taxon>Cercophora</taxon>
    </lineage>
</organism>
<accession>A0AA39YRY1</accession>
<sequence>MVQSDRRKLLRLIDRDLLSSWVVYCLNCDILHHALPKHLRQWGRKSPPRSTRTGDEQQKCIMTEANLTHAIMRQFRAGRDCEAHINVLNSAGHQIPAQRTLRRGATTINEKVDPETGQLLMKKQRLLPLKPGQGSTTSVRNLYEIGWFLRWAPKICEHRRWDTEYPFLLPRLHVLPEKEMRAYCKSSPSELANFSLPPSHFCSATEPLDSEPFSRAVTGELMCAMYHSNSSTYKDTCHSRKQWLGVVRSCDQCETDFCLTTISSSGHLLFSTWKNLGSGQIQDDLVGSVQQPAALGRAPKPLWPFRRLENLKDGEGNAPAVYKCSRYDKEATEMAISRP</sequence>
<protein>
    <submittedName>
        <fullName evidence="2">Uncharacterized protein</fullName>
    </submittedName>
</protein>
<evidence type="ECO:0000256" key="1">
    <source>
        <dbReference type="SAM" id="MobiDB-lite"/>
    </source>
</evidence>
<reference evidence="2" key="1">
    <citation type="submission" date="2023-06" db="EMBL/GenBank/DDBJ databases">
        <title>Genome-scale phylogeny and comparative genomics of the fungal order Sordariales.</title>
        <authorList>
            <consortium name="Lawrence Berkeley National Laboratory"/>
            <person name="Hensen N."/>
            <person name="Bonometti L."/>
            <person name="Westerberg I."/>
            <person name="Brannstrom I.O."/>
            <person name="Guillou S."/>
            <person name="Cros-Aarteil S."/>
            <person name="Calhoun S."/>
            <person name="Haridas S."/>
            <person name="Kuo A."/>
            <person name="Mondo S."/>
            <person name="Pangilinan J."/>
            <person name="Riley R."/>
            <person name="Labutti K."/>
            <person name="Andreopoulos B."/>
            <person name="Lipzen A."/>
            <person name="Chen C."/>
            <person name="Yanf M."/>
            <person name="Daum C."/>
            <person name="Ng V."/>
            <person name="Clum A."/>
            <person name="Steindorff A."/>
            <person name="Ohm R."/>
            <person name="Martin F."/>
            <person name="Silar P."/>
            <person name="Natvig D."/>
            <person name="Lalanne C."/>
            <person name="Gautier V."/>
            <person name="Ament-Velasquez S.L."/>
            <person name="Kruys A."/>
            <person name="Hutchinson M.I."/>
            <person name="Powell A.J."/>
            <person name="Barry K."/>
            <person name="Miller A.N."/>
            <person name="Grigoriev I.V."/>
            <person name="Debuchy R."/>
            <person name="Gladieux P."/>
            <person name="Thoren M.H."/>
            <person name="Johannesson H."/>
        </authorList>
    </citation>
    <scope>NUCLEOTIDE SEQUENCE</scope>
    <source>
        <strain evidence="2">SMH2532-1</strain>
    </source>
</reference>
<dbReference type="EMBL" id="JAULSV010000001">
    <property type="protein sequence ID" value="KAK0657543.1"/>
    <property type="molecule type" value="Genomic_DNA"/>
</dbReference>
<gene>
    <name evidence="2" type="ORF">B0T16DRAFT_401941</name>
</gene>
<evidence type="ECO:0000313" key="2">
    <source>
        <dbReference type="EMBL" id="KAK0657543.1"/>
    </source>
</evidence>
<keyword evidence="3" id="KW-1185">Reference proteome</keyword>
<proteinExistence type="predicted"/>
<dbReference type="Proteomes" id="UP001174936">
    <property type="component" value="Unassembled WGS sequence"/>
</dbReference>
<name>A0AA39YRY1_9PEZI</name>